<keyword evidence="9" id="KW-1185">Reference proteome</keyword>
<sequence length="377" mass="40817">MIRPQFFYELLKENGTGFFTGVPDSLLKNFCAYLTDTAASKNHIIAANEGCAVGLAAGHYFATGRVPLVYMQNSGLGNTVNPLLSLADKEVYSVPLLLVIGWRGEPGVHDEPQHIKQGRVTCSLLDAMEIPYSILSDKEEEAKLQLEKAYSHIKASSSPYAVVVRKGIFDSYTLKTNEAVPAEISREQAIEQIILNAPLNAVFVSTTGMASRELYELRDKHGQGHAKDFLTVGSMGHASQIALGIALSKSDRKIFCIDGDGAAIMHMGALSTIGTQKPKNMVHFVLNNGAHDSVGGQPTVARKINLCAVAEACGYDKVVSVKTLEELQSRLKELCTNSGSVFIEVLVSKGARADLGRPKSSPIENKKAFMEFLEGKK</sequence>
<reference evidence="7" key="1">
    <citation type="submission" date="2019-04" db="EMBL/GenBank/DDBJ databases">
        <title>Whole genome sequencing of oral phylogroup 2 treponemes.</title>
        <authorList>
            <person name="Chan Y."/>
            <person name="Zeng H.H."/>
            <person name="Yu X.L."/>
            <person name="Leung W.K."/>
            <person name="Watt R.M."/>
        </authorList>
    </citation>
    <scope>NUCLEOTIDE SEQUENCE</scope>
    <source>
        <strain evidence="7">OMZ 835</strain>
        <strain evidence="6">OMZ 847</strain>
    </source>
</reference>
<dbReference type="InterPro" id="IPR011766">
    <property type="entry name" value="TPP_enzyme_TPP-bd"/>
</dbReference>
<dbReference type="NCBIfam" id="TIGR03297">
    <property type="entry name" value="Ppyr-DeCO2ase"/>
    <property type="match status" value="1"/>
</dbReference>
<dbReference type="Pfam" id="PF02776">
    <property type="entry name" value="TPP_enzyme_N"/>
    <property type="match status" value="1"/>
</dbReference>
<organism evidence="7 8">
    <name type="scientific">Treponema putidum</name>
    <dbReference type="NCBI Taxonomy" id="221027"/>
    <lineage>
        <taxon>Bacteria</taxon>
        <taxon>Pseudomonadati</taxon>
        <taxon>Spirochaetota</taxon>
        <taxon>Spirochaetia</taxon>
        <taxon>Spirochaetales</taxon>
        <taxon>Treponemataceae</taxon>
        <taxon>Treponema</taxon>
    </lineage>
</organism>
<evidence type="ECO:0000313" key="7">
    <source>
        <dbReference type="EMBL" id="UTY33198.1"/>
    </source>
</evidence>
<dbReference type="InterPro" id="IPR012001">
    <property type="entry name" value="Thiamin_PyroP_enz_TPP-bd_dom"/>
</dbReference>
<keyword evidence="1" id="KW-0210">Decarboxylase</keyword>
<keyword evidence="3 7" id="KW-0456">Lyase</keyword>
<dbReference type="InterPro" id="IPR029061">
    <property type="entry name" value="THDP-binding"/>
</dbReference>
<dbReference type="Proteomes" id="UP001058682">
    <property type="component" value="Chromosome"/>
</dbReference>
<proteinExistence type="predicted"/>
<name>A0AAE9SGW7_9SPIR</name>
<dbReference type="EMBL" id="CP038804">
    <property type="protein sequence ID" value="UTY33198.1"/>
    <property type="molecule type" value="Genomic_DNA"/>
</dbReference>
<evidence type="ECO:0000256" key="2">
    <source>
        <dbReference type="ARBA" id="ARBA00023052"/>
    </source>
</evidence>
<dbReference type="GO" id="GO:0030976">
    <property type="term" value="F:thiamine pyrophosphate binding"/>
    <property type="evidence" value="ECO:0007669"/>
    <property type="project" value="InterPro"/>
</dbReference>
<keyword evidence="2" id="KW-0786">Thiamine pyrophosphate</keyword>
<dbReference type="GO" id="GO:0033980">
    <property type="term" value="F:phosphonopyruvate decarboxylase activity"/>
    <property type="evidence" value="ECO:0007669"/>
    <property type="project" value="UniProtKB-EC"/>
</dbReference>
<evidence type="ECO:0000259" key="5">
    <source>
        <dbReference type="Pfam" id="PF02776"/>
    </source>
</evidence>
<dbReference type="Gene3D" id="3.40.50.970">
    <property type="match status" value="2"/>
</dbReference>
<dbReference type="SUPFAM" id="SSF52518">
    <property type="entry name" value="Thiamin diphosphate-binding fold (THDP-binding)"/>
    <property type="match status" value="2"/>
</dbReference>
<dbReference type="InterPro" id="IPR051818">
    <property type="entry name" value="TPP_dependent_decarboxylase"/>
</dbReference>
<dbReference type="EC" id="4.1.1.82" evidence="7"/>
<gene>
    <name evidence="7" type="primary">aepY</name>
    <name evidence="7" type="ORF">E4N74_03615</name>
    <name evidence="6" type="ORF">E4N76_04300</name>
</gene>
<dbReference type="GO" id="GO:0032923">
    <property type="term" value="P:organic phosphonate biosynthetic process"/>
    <property type="evidence" value="ECO:0007669"/>
    <property type="project" value="InterPro"/>
</dbReference>
<dbReference type="AlphaFoldDB" id="A0AAE9SGW7"/>
<dbReference type="Pfam" id="PF02775">
    <property type="entry name" value="TPP_enzyme_C"/>
    <property type="match status" value="1"/>
</dbReference>
<dbReference type="EMBL" id="CP038802">
    <property type="protein sequence ID" value="UTY28283.1"/>
    <property type="molecule type" value="Genomic_DNA"/>
</dbReference>
<dbReference type="InterPro" id="IPR017684">
    <property type="entry name" value="Phosphono-pyrv_decarboxylase"/>
</dbReference>
<evidence type="ECO:0000313" key="6">
    <source>
        <dbReference type="EMBL" id="UTY28283.1"/>
    </source>
</evidence>
<evidence type="ECO:0000313" key="8">
    <source>
        <dbReference type="Proteomes" id="UP001058682"/>
    </source>
</evidence>
<evidence type="ECO:0000313" key="9">
    <source>
        <dbReference type="Proteomes" id="UP001059401"/>
    </source>
</evidence>
<dbReference type="CDD" id="cd03371">
    <property type="entry name" value="TPP_PpyrDC"/>
    <property type="match status" value="1"/>
</dbReference>
<feature type="domain" description="Thiamine pyrophosphate enzyme TPP-binding" evidence="4">
    <location>
        <begin position="227"/>
        <end position="345"/>
    </location>
</feature>
<dbReference type="FunFam" id="3.40.50.970:FF:000100">
    <property type="entry name" value="Putative phosphonopyruvate decarboxylase"/>
    <property type="match status" value="1"/>
</dbReference>
<dbReference type="RefSeq" id="WP_255806164.1">
    <property type="nucleotide sequence ID" value="NZ_CP038802.1"/>
</dbReference>
<protein>
    <submittedName>
        <fullName evidence="7">Phosphonopyruvate decarboxylase</fullName>
        <ecNumber evidence="7">4.1.1.82</ecNumber>
    </submittedName>
</protein>
<evidence type="ECO:0000256" key="1">
    <source>
        <dbReference type="ARBA" id="ARBA00022793"/>
    </source>
</evidence>
<feature type="domain" description="Thiamine pyrophosphate enzyme N-terminal TPP-binding" evidence="5">
    <location>
        <begin position="6"/>
        <end position="115"/>
    </location>
</feature>
<dbReference type="PANTHER" id="PTHR42818">
    <property type="entry name" value="SULFOPYRUVATE DECARBOXYLASE SUBUNIT ALPHA"/>
    <property type="match status" value="1"/>
</dbReference>
<accession>A0AAE9SGW7</accession>
<dbReference type="PANTHER" id="PTHR42818:SF1">
    <property type="entry name" value="SULFOPYRUVATE DECARBOXYLASE"/>
    <property type="match status" value="1"/>
</dbReference>
<evidence type="ECO:0000259" key="4">
    <source>
        <dbReference type="Pfam" id="PF02775"/>
    </source>
</evidence>
<dbReference type="Proteomes" id="UP001059401">
    <property type="component" value="Chromosome"/>
</dbReference>
<evidence type="ECO:0000256" key="3">
    <source>
        <dbReference type="ARBA" id="ARBA00023239"/>
    </source>
</evidence>
<dbReference type="CDD" id="cd07035">
    <property type="entry name" value="TPP_PYR_POX_like"/>
    <property type="match status" value="1"/>
</dbReference>